<dbReference type="EMBL" id="BAABFL010000430">
    <property type="protein sequence ID" value="GAA4650966.1"/>
    <property type="molecule type" value="Genomic_DNA"/>
</dbReference>
<gene>
    <name evidence="2" type="ORF">GCM10023116_32490</name>
</gene>
<organism evidence="2 3">
    <name type="scientific">Kistimonas scapharcae</name>
    <dbReference type="NCBI Taxonomy" id="1036133"/>
    <lineage>
        <taxon>Bacteria</taxon>
        <taxon>Pseudomonadati</taxon>
        <taxon>Pseudomonadota</taxon>
        <taxon>Gammaproteobacteria</taxon>
        <taxon>Oceanospirillales</taxon>
        <taxon>Endozoicomonadaceae</taxon>
        <taxon>Kistimonas</taxon>
    </lineage>
</organism>
<dbReference type="SUPFAM" id="SSF56726">
    <property type="entry name" value="DNA topoisomerase IV, alpha subunit"/>
    <property type="match status" value="1"/>
</dbReference>
<reference evidence="3" key="1">
    <citation type="journal article" date="2019" name="Int. J. Syst. Evol. Microbiol.">
        <title>The Global Catalogue of Microorganisms (GCM) 10K type strain sequencing project: providing services to taxonomists for standard genome sequencing and annotation.</title>
        <authorList>
            <consortium name="The Broad Institute Genomics Platform"/>
            <consortium name="The Broad Institute Genome Sequencing Center for Infectious Disease"/>
            <person name="Wu L."/>
            <person name="Ma J."/>
        </authorList>
    </citation>
    <scope>NUCLEOTIDE SEQUENCE [LARGE SCALE GENOMIC DNA]</scope>
    <source>
        <strain evidence="3">JCM 17805</strain>
    </source>
</reference>
<evidence type="ECO:0000259" key="1">
    <source>
        <dbReference type="Pfam" id="PF23947"/>
    </source>
</evidence>
<dbReference type="Pfam" id="PF23947">
    <property type="entry name" value="DUF7281"/>
    <property type="match status" value="1"/>
</dbReference>
<protein>
    <recommendedName>
        <fullName evidence="1">DUF7281 domain-containing protein</fullName>
    </recommendedName>
</protein>
<keyword evidence="3" id="KW-1185">Reference proteome</keyword>
<accession>A0ABP8V4Y7</accession>
<evidence type="ECO:0000313" key="3">
    <source>
        <dbReference type="Proteomes" id="UP001500604"/>
    </source>
</evidence>
<comment type="caution">
    <text evidence="2">The sequence shown here is derived from an EMBL/GenBank/DDBJ whole genome shotgun (WGS) entry which is preliminary data.</text>
</comment>
<name>A0ABP8V4Y7_9GAMM</name>
<dbReference type="InterPro" id="IPR036078">
    <property type="entry name" value="Spo11/TopoVI_A_sf"/>
</dbReference>
<sequence length="288" mass="32589">MNLSRQQLQAIRTLIRSHQQERQYNAVWRSIHETYGLGTVTGRKIQFGSPDIRRLQQLVERDTGLNLMTDDLSGNRVELAGRTANEKLSGQAVFSDLIWVRAPTHGLLRISDADVVTPPSSILAVSGDVELSKDVPLIVVENGIVFRYFNHYALPESLRSAVIIYRGHGLHARYVLDLIQREKGRRKVVGFFDFDPAGLCLSLDTGVSYILIPRLWRDPLDQHKMKPFNKTCEFVSQQATLKARAEAYTGTFKTIADAMLKQGWSLTQEHIMAHTLEMEICMVDDHAC</sequence>
<feature type="domain" description="DUF7281" evidence="1">
    <location>
        <begin position="101"/>
        <end position="279"/>
    </location>
</feature>
<dbReference type="InterPro" id="IPR055705">
    <property type="entry name" value="DUF7281"/>
</dbReference>
<dbReference type="Proteomes" id="UP001500604">
    <property type="component" value="Unassembled WGS sequence"/>
</dbReference>
<proteinExistence type="predicted"/>
<dbReference type="RefSeq" id="WP_345197252.1">
    <property type="nucleotide sequence ID" value="NZ_BAABFL010000430.1"/>
</dbReference>
<evidence type="ECO:0000313" key="2">
    <source>
        <dbReference type="EMBL" id="GAA4650966.1"/>
    </source>
</evidence>